<reference evidence="2 3" key="1">
    <citation type="submission" date="2024-01" db="EMBL/GenBank/DDBJ databases">
        <authorList>
            <person name="Allen C."/>
            <person name="Tagirdzhanova G."/>
        </authorList>
    </citation>
    <scope>NUCLEOTIDE SEQUENCE [LARGE SCALE GENOMIC DNA]</scope>
</reference>
<evidence type="ECO:0000313" key="3">
    <source>
        <dbReference type="Proteomes" id="UP001642406"/>
    </source>
</evidence>
<organism evidence="2 3">
    <name type="scientific">Sporothrix bragantina</name>
    <dbReference type="NCBI Taxonomy" id="671064"/>
    <lineage>
        <taxon>Eukaryota</taxon>
        <taxon>Fungi</taxon>
        <taxon>Dikarya</taxon>
        <taxon>Ascomycota</taxon>
        <taxon>Pezizomycotina</taxon>
        <taxon>Sordariomycetes</taxon>
        <taxon>Sordariomycetidae</taxon>
        <taxon>Ophiostomatales</taxon>
        <taxon>Ophiostomataceae</taxon>
        <taxon>Sporothrix</taxon>
    </lineage>
</organism>
<feature type="region of interest" description="Disordered" evidence="1">
    <location>
        <begin position="163"/>
        <end position="301"/>
    </location>
</feature>
<feature type="compositionally biased region" description="Polar residues" evidence="1">
    <location>
        <begin position="100"/>
        <end position="115"/>
    </location>
</feature>
<accession>A0ABP0CQE9</accession>
<gene>
    <name evidence="2" type="ORF">SBRCBS47491_008607</name>
</gene>
<feature type="compositionally biased region" description="Polar residues" evidence="1">
    <location>
        <begin position="163"/>
        <end position="183"/>
    </location>
</feature>
<sequence length="365" mass="36425">MAYPPAPPLLLTRRLSSFLHTSLASLQEHKDQQPTGTTLQTALLVTPSGKLLAYESPLPVRTLRTHCSVAASLWTIHAASSPSVAVALNQTAPVNPAPPVSQTSPSLAPTSSSGGFASPVDEAPEEEPYHDGSTPVSIAASFDGGAVFVVRRLRCGLLFACSTPSPNSTASRPTTANDPSASLSLIDPAAGPSTSAAPQSSLLPQSTLPILPPPPNAAASSSSVAAQQTSSASSSSSPTPINVPLKSAPEASGNSAPGASVRTTATAETFETAPSGTSHGAGGEAGDAETGPHGGADADRDANVDAASTTTTGTMTTVGAGGKIGSVAATLAIARRQVDEVARLLDEKLGALSVPEENIGINGFC</sequence>
<feature type="region of interest" description="Disordered" evidence="1">
    <location>
        <begin position="96"/>
        <end position="135"/>
    </location>
</feature>
<name>A0ABP0CQE9_9PEZI</name>
<evidence type="ECO:0000313" key="2">
    <source>
        <dbReference type="EMBL" id="CAK7233429.1"/>
    </source>
</evidence>
<keyword evidence="3" id="KW-1185">Reference proteome</keyword>
<evidence type="ECO:0000256" key="1">
    <source>
        <dbReference type="SAM" id="MobiDB-lite"/>
    </source>
</evidence>
<dbReference type="Proteomes" id="UP001642406">
    <property type="component" value="Unassembled WGS sequence"/>
</dbReference>
<feature type="compositionally biased region" description="Low complexity" evidence="1">
    <location>
        <begin position="263"/>
        <end position="273"/>
    </location>
</feature>
<protein>
    <submittedName>
        <fullName evidence="2">Uncharacterized protein</fullName>
    </submittedName>
</protein>
<feature type="compositionally biased region" description="Low complexity" evidence="1">
    <location>
        <begin position="197"/>
        <end position="209"/>
    </location>
</feature>
<proteinExistence type="predicted"/>
<feature type="compositionally biased region" description="Low complexity" evidence="1">
    <location>
        <begin position="217"/>
        <end position="244"/>
    </location>
</feature>
<dbReference type="EMBL" id="CAWUHC010000115">
    <property type="protein sequence ID" value="CAK7233429.1"/>
    <property type="molecule type" value="Genomic_DNA"/>
</dbReference>
<comment type="caution">
    <text evidence="2">The sequence shown here is derived from an EMBL/GenBank/DDBJ whole genome shotgun (WGS) entry which is preliminary data.</text>
</comment>